<feature type="compositionally biased region" description="Basic and acidic residues" evidence="1">
    <location>
        <begin position="27"/>
        <end position="80"/>
    </location>
</feature>
<gene>
    <name evidence="2" type="ORF">DY000_02059931</name>
</gene>
<dbReference type="Proteomes" id="UP000266723">
    <property type="component" value="Unassembled WGS sequence"/>
</dbReference>
<evidence type="ECO:0000313" key="2">
    <source>
        <dbReference type="EMBL" id="KAF3518438.1"/>
    </source>
</evidence>
<dbReference type="EMBL" id="QGKV02001556">
    <property type="protein sequence ID" value="KAF3518438.1"/>
    <property type="molecule type" value="Genomic_DNA"/>
</dbReference>
<evidence type="ECO:0008006" key="4">
    <source>
        <dbReference type="Google" id="ProtNLM"/>
    </source>
</evidence>
<evidence type="ECO:0000256" key="1">
    <source>
        <dbReference type="SAM" id="MobiDB-lite"/>
    </source>
</evidence>
<keyword evidence="3" id="KW-1185">Reference proteome</keyword>
<reference evidence="2 3" key="1">
    <citation type="journal article" date="2020" name="BMC Genomics">
        <title>Intraspecific diversification of the crop wild relative Brassica cretica Lam. using demographic model selection.</title>
        <authorList>
            <person name="Kioukis A."/>
            <person name="Michalopoulou V.A."/>
            <person name="Briers L."/>
            <person name="Pirintsos S."/>
            <person name="Studholme D.J."/>
            <person name="Pavlidis P."/>
            <person name="Sarris P.F."/>
        </authorList>
    </citation>
    <scope>NUCLEOTIDE SEQUENCE [LARGE SCALE GENOMIC DNA]</scope>
    <source>
        <strain evidence="3">cv. PFS-1207/04</strain>
    </source>
</reference>
<organism evidence="2 3">
    <name type="scientific">Brassica cretica</name>
    <name type="common">Mustard</name>
    <dbReference type="NCBI Taxonomy" id="69181"/>
    <lineage>
        <taxon>Eukaryota</taxon>
        <taxon>Viridiplantae</taxon>
        <taxon>Streptophyta</taxon>
        <taxon>Embryophyta</taxon>
        <taxon>Tracheophyta</taxon>
        <taxon>Spermatophyta</taxon>
        <taxon>Magnoliopsida</taxon>
        <taxon>eudicotyledons</taxon>
        <taxon>Gunneridae</taxon>
        <taxon>Pentapetalae</taxon>
        <taxon>rosids</taxon>
        <taxon>malvids</taxon>
        <taxon>Brassicales</taxon>
        <taxon>Brassicaceae</taxon>
        <taxon>Brassiceae</taxon>
        <taxon>Brassica</taxon>
    </lineage>
</organism>
<name>A0ABQ7AWS9_BRACR</name>
<feature type="region of interest" description="Disordered" evidence="1">
    <location>
        <begin position="27"/>
        <end position="104"/>
    </location>
</feature>
<sequence length="121" mass="13725">MHTPSDKLMNGETLKLLYCFGTHLEKPQGIPREKLPIRLGKRKDVESSNDGSRTEAREARAAGREAKARVAEARESENHRAMARRAREHAREARAREVEGTKQRIVNQGPVKQGFVKLQLE</sequence>
<feature type="compositionally biased region" description="Basic and acidic residues" evidence="1">
    <location>
        <begin position="89"/>
        <end position="102"/>
    </location>
</feature>
<proteinExistence type="predicted"/>
<evidence type="ECO:0000313" key="3">
    <source>
        <dbReference type="Proteomes" id="UP000266723"/>
    </source>
</evidence>
<protein>
    <recommendedName>
        <fullName evidence="4">Small EDRK-rich factor-like N-terminal domain-containing protein</fullName>
    </recommendedName>
</protein>
<accession>A0ABQ7AWS9</accession>
<comment type="caution">
    <text evidence="2">The sequence shown here is derived from an EMBL/GenBank/DDBJ whole genome shotgun (WGS) entry which is preliminary data.</text>
</comment>